<dbReference type="EMBL" id="SSOP01000025">
    <property type="protein sequence ID" value="KAB5594137.1"/>
    <property type="molecule type" value="Genomic_DNA"/>
</dbReference>
<reference evidence="11 12" key="1">
    <citation type="journal article" date="2019" name="Fungal Biol. Biotechnol.">
        <title>Draft genome sequence of fastidious pathogen Ceratobasidium theobromae, which causes vascular-streak dieback in Theobroma cacao.</title>
        <authorList>
            <person name="Ali S.S."/>
            <person name="Asman A."/>
            <person name="Shao J."/>
            <person name="Firmansyah A.P."/>
            <person name="Susilo A.W."/>
            <person name="Rosmana A."/>
            <person name="McMahon P."/>
            <person name="Junaid M."/>
            <person name="Guest D."/>
            <person name="Kheng T.Y."/>
            <person name="Meinhardt L.W."/>
            <person name="Bailey B.A."/>
        </authorList>
    </citation>
    <scope>NUCLEOTIDE SEQUENCE [LARGE SCALE GENOMIC DNA]</scope>
    <source>
        <strain evidence="11 12">CT2</strain>
    </source>
</reference>
<comment type="similarity">
    <text evidence="1">Belongs to the protein kinase superfamily. STE Ser/Thr protein kinase family. MAP kinase kinase kinase subfamily.</text>
</comment>
<evidence type="ECO:0000256" key="5">
    <source>
        <dbReference type="ARBA" id="ARBA00022777"/>
    </source>
</evidence>
<comment type="caution">
    <text evidence="11">The sequence shown here is derived from an EMBL/GenBank/DDBJ whole genome shotgun (WGS) entry which is preliminary data.</text>
</comment>
<dbReference type="GO" id="GO:0038066">
    <property type="term" value="P:p38MAPK cascade"/>
    <property type="evidence" value="ECO:0007669"/>
    <property type="project" value="TreeGrafter"/>
</dbReference>
<evidence type="ECO:0000259" key="10">
    <source>
        <dbReference type="PROSITE" id="PS50011"/>
    </source>
</evidence>
<feature type="compositionally biased region" description="Polar residues" evidence="8">
    <location>
        <begin position="1494"/>
        <end position="1515"/>
    </location>
</feature>
<evidence type="ECO:0000256" key="3">
    <source>
        <dbReference type="ARBA" id="ARBA00022679"/>
    </source>
</evidence>
<feature type="transmembrane region" description="Helical" evidence="9">
    <location>
        <begin position="35"/>
        <end position="53"/>
    </location>
</feature>
<dbReference type="SMART" id="SM00220">
    <property type="entry name" value="S_TKc"/>
    <property type="match status" value="1"/>
</dbReference>
<keyword evidence="9" id="KW-1133">Transmembrane helix</keyword>
<feature type="region of interest" description="Disordered" evidence="8">
    <location>
        <begin position="1489"/>
        <end position="1526"/>
    </location>
</feature>
<keyword evidence="12" id="KW-1185">Reference proteome</keyword>
<keyword evidence="4 7" id="KW-0547">Nucleotide-binding</keyword>
<dbReference type="Proteomes" id="UP000383932">
    <property type="component" value="Unassembled WGS sequence"/>
</dbReference>
<gene>
    <name evidence="11" type="ORF">CTheo_2474</name>
</gene>
<evidence type="ECO:0000256" key="2">
    <source>
        <dbReference type="ARBA" id="ARBA00022527"/>
    </source>
</evidence>
<dbReference type="CDD" id="cd06626">
    <property type="entry name" value="STKc_MEKK4"/>
    <property type="match status" value="1"/>
</dbReference>
<dbReference type="PROSITE" id="PS00107">
    <property type="entry name" value="PROTEIN_KINASE_ATP"/>
    <property type="match status" value="1"/>
</dbReference>
<feature type="region of interest" description="Disordered" evidence="8">
    <location>
        <begin position="851"/>
        <end position="873"/>
    </location>
</feature>
<evidence type="ECO:0000256" key="7">
    <source>
        <dbReference type="PROSITE-ProRule" id="PRU10141"/>
    </source>
</evidence>
<dbReference type="PROSITE" id="PS50011">
    <property type="entry name" value="PROTEIN_KINASE_DOM"/>
    <property type="match status" value="1"/>
</dbReference>
<evidence type="ECO:0000313" key="12">
    <source>
        <dbReference type="Proteomes" id="UP000383932"/>
    </source>
</evidence>
<dbReference type="OrthoDB" id="1043025at2759"/>
<dbReference type="InterPro" id="IPR000719">
    <property type="entry name" value="Prot_kinase_dom"/>
</dbReference>
<dbReference type="PROSITE" id="PS00108">
    <property type="entry name" value="PROTEIN_KINASE_ST"/>
    <property type="match status" value="1"/>
</dbReference>
<feature type="binding site" evidence="7">
    <location>
        <position position="1615"/>
    </location>
    <ligand>
        <name>ATP</name>
        <dbReference type="ChEBI" id="CHEBI:30616"/>
    </ligand>
</feature>
<proteinExistence type="inferred from homology"/>
<evidence type="ECO:0000256" key="1">
    <source>
        <dbReference type="ARBA" id="ARBA00006529"/>
    </source>
</evidence>
<accession>A0A5N5QSD2</accession>
<keyword evidence="6 7" id="KW-0067">ATP-binding</keyword>
<dbReference type="InterPro" id="IPR050538">
    <property type="entry name" value="MAP_kinase_kinase_kinase"/>
</dbReference>
<dbReference type="InterPro" id="IPR029044">
    <property type="entry name" value="Nucleotide-diphossugar_trans"/>
</dbReference>
<dbReference type="GO" id="GO:0005524">
    <property type="term" value="F:ATP binding"/>
    <property type="evidence" value="ECO:0007669"/>
    <property type="project" value="UniProtKB-UniRule"/>
</dbReference>
<dbReference type="InterPro" id="IPR011009">
    <property type="entry name" value="Kinase-like_dom_sf"/>
</dbReference>
<feature type="domain" description="Protein kinase" evidence="10">
    <location>
        <begin position="1586"/>
        <end position="1866"/>
    </location>
</feature>
<keyword evidence="3" id="KW-0808">Transferase</keyword>
<feature type="region of interest" description="Disordered" evidence="8">
    <location>
        <begin position="642"/>
        <end position="681"/>
    </location>
</feature>
<organism evidence="11 12">
    <name type="scientific">Ceratobasidium theobromae</name>
    <dbReference type="NCBI Taxonomy" id="1582974"/>
    <lineage>
        <taxon>Eukaryota</taxon>
        <taxon>Fungi</taxon>
        <taxon>Dikarya</taxon>
        <taxon>Basidiomycota</taxon>
        <taxon>Agaricomycotina</taxon>
        <taxon>Agaricomycetes</taxon>
        <taxon>Cantharellales</taxon>
        <taxon>Ceratobasidiaceae</taxon>
        <taxon>Ceratobasidium</taxon>
    </lineage>
</organism>
<keyword evidence="5 11" id="KW-0418">Kinase</keyword>
<dbReference type="PANTHER" id="PTHR48016">
    <property type="entry name" value="MAP KINASE KINASE KINASE SSK2-RELATED-RELATED"/>
    <property type="match status" value="1"/>
</dbReference>
<evidence type="ECO:0000256" key="8">
    <source>
        <dbReference type="SAM" id="MobiDB-lite"/>
    </source>
</evidence>
<dbReference type="GO" id="GO:0004674">
    <property type="term" value="F:protein serine/threonine kinase activity"/>
    <property type="evidence" value="ECO:0007669"/>
    <property type="project" value="UniProtKB-KW"/>
</dbReference>
<dbReference type="SUPFAM" id="SSF53448">
    <property type="entry name" value="Nucleotide-diphospho-sugar transferases"/>
    <property type="match status" value="1"/>
</dbReference>
<dbReference type="Pfam" id="PF00069">
    <property type="entry name" value="Pkinase"/>
    <property type="match status" value="1"/>
</dbReference>
<sequence length="1955" mass="220852">MPATSETPLISPENASSYEHHDFRSSRMNTRWSRTLIFAVLLILNNVAWTYFYTQGQSTSVVIHSHIQDVSPVTYHSPPKSSRPNHHNLTARLEPIEIVMVMIGADSATEGAMTIKSAIMHSSRPLSFHLVCSNDAVPIIEHKLSLFNRPAYPVDVAFYPISLEAIKARADRSGVGTKYFAGMGGLVKVFLHELLPNVDRAIFVDTDMLFVVDPVLLWNTFSTLAPQQMIAFPTLGPKSDASRICTCVMLLDLAAMRNPKSPFMSSTLLPSWSKNGLSSKAFELALRGGGMIPTAERSKLVKFNPMNPLYGDQGIYHIIWTHFPELFAHLSLRWDVTHCRGGYGLKLGRWHEAGGEEMSETDQVRSQFFMEEAPEKYNQLLPGILHFNCQNKPIVWDFEENYVENTWSSMITTITRYKWIWLNRGDGSAGVRSVVLKNVRFEDERAAEEERLLRLALEEGAGEEIESLDFKYTSIYVGRRFDDTDHPILTRSPPVLDNRGEPGTYISIMPMRAGTSRRHMPTLQHIPDELEDADDEKEASQTWERDTSYPSTSRYGTSSMPSSSTPSGRFKLRSPNSYSVSNPYSSPSSLITSPGSGLRTPRASQISGSVYTQFTKKFRDKVADDDLYDPNQLIQRGLGQLIDQGDSDDEDSTANANSAFSTVDVEPFVDSDGQEPTPAERERLEWQTMLMSVLDSEVLRSETTRIGRALEPNVGERSLRHINIWLGIRARLRGRTEAQERERLNDKRLRLVDPVLEEVVSFKLGDDDGPPVSTTEAVKAINPLLRRLEKAQSLYPTLAAMQDAKPVCAEPTFIARVETLIQWSNMFNMLSGAISMLKRWTGSDTLDITAPTTAGSLPLRPQQDGQSSTLEKPEATSFVERILKEDTLQISFEKGALQTLSSCIQRAKEMYITNGKHIHGLRLPNFQEELEMIISFPTRLVKETIKVRLGLSHNVSDPNLLQLEQMMDNYMVSIGLACTLKREYEALVAPDPERWWDVSSGIDEEYDKVILEAMRIFFRLLSKKLKSGAKGIYFKETELLEGHWDLFDEVALSIDSGSLVVAERLCSLTNRFMSRVVVHLEEQLQFPMQSQNRSKNKLGGSFSSLKDRDQSMTQRQIENWYGKVLDGVRLRYRKLQRFARGLSQRLCNSAEYSLETTNLEFLINTLVDANYFLVYHDLLQAEGCYLVAHPSLREQPEQLKLILSRAYHVRPLGPEEPTTAGMRGLGRAGNVSDTGEEDIDTSAVPHVLVLSPSEPFVWHGVVVVLNDFPKLDLELPTKRIRLISDGLPGNLARAKGSFINLFQVLDDGLSEDEDESEFAPQCIIEQMAHLPVVQHEIRKITKGANKLAESIVASVKTVRSAVGANEGCQELLENWFKLASEQGQHSLKYMDREEALVFNRNLAGLAIDWVSFICDSCDPTDRKTFRWAVYALEFAMSRTRGRNILRIPPESFRLLQRKVSSLMTLLVSHFDLLGARASIEREREDQLLKKERMQQASQADFDTETSYHSDSQQNEALKEHDETNTRRVRAHAFREEVRVELEAIEQRRQEIETEQHMVGRVLNIERPEDRSLANLAASSSNVSMRWQQGRFIGSGAFGSVYCAVNLDSGTLMAVKEVRFKDPSSISQLYKQVRDELSVMEMLHHPNVVEYYGIEVHRDKVYIFEEYCSGGSLADSLSNGRIEDETVTQVYTMQLLEGLEYLHKQGIVHRDIKPDNLLLDHTGMIKFADFGAAKVLARNQRSIQLNTRSRNASWRSFSRQGKQNSLTGTPMYMAPEIINNQSVGRHGAMDIWSIGCVILECCTGRKPWSNLDNEWAIMFHIGQAKNPPPLPSPDQLSHLGIKFLEQCLIVDAYFRPTATELLSHPWLVSFREYMSEYEAQTLPTPALTATTMPSLPYDMTQMARQAMIMEEQEIKEMAADSPEPSPNGGTSPDYIAAEDIQAFKEAEKILVNGVNR</sequence>
<dbReference type="InterPro" id="IPR017441">
    <property type="entry name" value="Protein_kinase_ATP_BS"/>
</dbReference>
<protein>
    <submittedName>
        <fullName evidence="11">MAP kinase kinase kinase</fullName>
    </submittedName>
</protein>
<feature type="region of interest" description="Disordered" evidence="8">
    <location>
        <begin position="528"/>
        <end position="604"/>
    </location>
</feature>
<dbReference type="InterPro" id="IPR008271">
    <property type="entry name" value="Ser/Thr_kinase_AS"/>
</dbReference>
<dbReference type="PANTHER" id="PTHR48016:SF32">
    <property type="entry name" value="MITOGEN-ACTIVATED PROTEIN KINASE KINASE KINASE 4"/>
    <property type="match status" value="1"/>
</dbReference>
<keyword evidence="9" id="KW-0472">Membrane</keyword>
<dbReference type="Gene3D" id="3.90.550.10">
    <property type="entry name" value="Spore Coat Polysaccharide Biosynthesis Protein SpsA, Chain A"/>
    <property type="match status" value="1"/>
</dbReference>
<dbReference type="SUPFAM" id="SSF56112">
    <property type="entry name" value="Protein kinase-like (PK-like)"/>
    <property type="match status" value="1"/>
</dbReference>
<name>A0A5N5QSD2_9AGAM</name>
<keyword evidence="9" id="KW-0812">Transmembrane</keyword>
<evidence type="ECO:0000256" key="6">
    <source>
        <dbReference type="ARBA" id="ARBA00022840"/>
    </source>
</evidence>
<evidence type="ECO:0000313" key="11">
    <source>
        <dbReference type="EMBL" id="KAB5594137.1"/>
    </source>
</evidence>
<evidence type="ECO:0000256" key="4">
    <source>
        <dbReference type="ARBA" id="ARBA00022741"/>
    </source>
</evidence>
<keyword evidence="2" id="KW-0723">Serine/threonine-protein kinase</keyword>
<evidence type="ECO:0000256" key="9">
    <source>
        <dbReference type="SAM" id="Phobius"/>
    </source>
</evidence>
<feature type="compositionally biased region" description="Low complexity" evidence="8">
    <location>
        <begin position="551"/>
        <end position="598"/>
    </location>
</feature>
<feature type="compositionally biased region" description="Basic and acidic residues" evidence="8">
    <location>
        <begin position="1516"/>
        <end position="1525"/>
    </location>
</feature>
<dbReference type="Gene3D" id="1.10.510.10">
    <property type="entry name" value="Transferase(Phosphotransferase) domain 1"/>
    <property type="match status" value="1"/>
</dbReference>